<dbReference type="GO" id="GO:0016874">
    <property type="term" value="F:ligase activity"/>
    <property type="evidence" value="ECO:0007669"/>
    <property type="project" value="UniProtKB-KW"/>
</dbReference>
<dbReference type="EC" id="6.1.1.2" evidence="8"/>
<evidence type="ECO:0000256" key="4">
    <source>
        <dbReference type="ARBA" id="ARBA00022840"/>
    </source>
</evidence>
<feature type="short sequence motif" description="'KMSKS' region" evidence="8">
    <location>
        <begin position="226"/>
        <end position="230"/>
    </location>
</feature>
<dbReference type="PANTHER" id="PTHR43766:SF1">
    <property type="entry name" value="TRYPTOPHAN--TRNA LIGASE, MITOCHONDRIAL"/>
    <property type="match status" value="1"/>
</dbReference>
<evidence type="ECO:0000256" key="6">
    <source>
        <dbReference type="ARBA" id="ARBA00023146"/>
    </source>
</evidence>
<comment type="caution">
    <text evidence="8">Lacks conserved residue(s) required for the propagation of feature annotation.</text>
</comment>
<feature type="binding site" evidence="8">
    <location>
        <begin position="52"/>
        <end position="53"/>
    </location>
    <ligand>
        <name>ATP</name>
        <dbReference type="ChEBI" id="CHEBI:30616"/>
    </ligand>
</feature>
<gene>
    <name evidence="8 10" type="primary">trpS</name>
    <name evidence="10" type="ORF">Hsar01_01123</name>
</gene>
<keyword evidence="11" id="KW-1185">Reference proteome</keyword>
<comment type="subcellular location">
    <subcellularLocation>
        <location evidence="8">Cytoplasm</location>
    </subcellularLocation>
</comment>
<dbReference type="SUPFAM" id="SSF52374">
    <property type="entry name" value="Nucleotidylyl transferase"/>
    <property type="match status" value="1"/>
</dbReference>
<feature type="binding site" evidence="8">
    <location>
        <position position="219"/>
    </location>
    <ligand>
        <name>ATP</name>
        <dbReference type="ChEBI" id="CHEBI:30616"/>
    </ligand>
</feature>
<comment type="caution">
    <text evidence="10">The sequence shown here is derived from an EMBL/GenBank/DDBJ whole genome shotgun (WGS) entry which is preliminary data.</text>
</comment>
<keyword evidence="3 8" id="KW-0547">Nucleotide-binding</keyword>
<keyword evidence="6 8" id="KW-0030">Aminoacyl-tRNA synthetase</keyword>
<dbReference type="Gene3D" id="3.40.50.620">
    <property type="entry name" value="HUPs"/>
    <property type="match status" value="1"/>
</dbReference>
<dbReference type="Proteomes" id="UP001476282">
    <property type="component" value="Unassembled WGS sequence"/>
</dbReference>
<evidence type="ECO:0000256" key="9">
    <source>
        <dbReference type="RuleBase" id="RU363036"/>
    </source>
</evidence>
<keyword evidence="8" id="KW-0963">Cytoplasm</keyword>
<evidence type="ECO:0000256" key="2">
    <source>
        <dbReference type="ARBA" id="ARBA00022598"/>
    </source>
</evidence>
<dbReference type="CDD" id="cd00806">
    <property type="entry name" value="TrpRS_core"/>
    <property type="match status" value="1"/>
</dbReference>
<keyword evidence="2 8" id="KW-0436">Ligase</keyword>
<dbReference type="PANTHER" id="PTHR43766">
    <property type="entry name" value="TRYPTOPHAN--TRNA LIGASE, MITOCHONDRIAL"/>
    <property type="match status" value="1"/>
</dbReference>
<evidence type="ECO:0000256" key="5">
    <source>
        <dbReference type="ARBA" id="ARBA00022917"/>
    </source>
</evidence>
<feature type="binding site" evidence="8">
    <location>
        <position position="167"/>
    </location>
    <ligand>
        <name>L-tryptophan</name>
        <dbReference type="ChEBI" id="CHEBI:57912"/>
    </ligand>
</feature>
<comment type="function">
    <text evidence="8">Catalyzes the attachment of tryptophan to tRNA(Trp).</text>
</comment>
<dbReference type="InterPro" id="IPR014729">
    <property type="entry name" value="Rossmann-like_a/b/a_fold"/>
</dbReference>
<dbReference type="EMBL" id="BAABRI010000005">
    <property type="protein sequence ID" value="GAA5481909.1"/>
    <property type="molecule type" value="Genomic_DNA"/>
</dbReference>
<dbReference type="Gene3D" id="1.10.240.10">
    <property type="entry name" value="Tyrosyl-Transfer RNA Synthetase"/>
    <property type="match status" value="1"/>
</dbReference>
<dbReference type="PROSITE" id="PS00178">
    <property type="entry name" value="AA_TRNA_LIGASE_I"/>
    <property type="match status" value="1"/>
</dbReference>
<dbReference type="InterPro" id="IPR002305">
    <property type="entry name" value="aa-tRNA-synth_Ic"/>
</dbReference>
<accession>A0ABP9URG0</accession>
<evidence type="ECO:0000313" key="10">
    <source>
        <dbReference type="EMBL" id="GAA5481909.1"/>
    </source>
</evidence>
<feature type="binding site" evidence="8">
    <location>
        <begin position="226"/>
        <end position="230"/>
    </location>
    <ligand>
        <name>ATP</name>
        <dbReference type="ChEBI" id="CHEBI:30616"/>
    </ligand>
</feature>
<dbReference type="HAMAP" id="MF_00140_B">
    <property type="entry name" value="Trp_tRNA_synth_B"/>
    <property type="match status" value="1"/>
</dbReference>
<dbReference type="InterPro" id="IPR050203">
    <property type="entry name" value="Trp-tRNA_synthetase"/>
</dbReference>
<evidence type="ECO:0000313" key="11">
    <source>
        <dbReference type="Proteomes" id="UP001476282"/>
    </source>
</evidence>
<dbReference type="NCBIfam" id="TIGR00233">
    <property type="entry name" value="trpS"/>
    <property type="match status" value="1"/>
</dbReference>
<dbReference type="PRINTS" id="PR01039">
    <property type="entry name" value="TRNASYNTHTRP"/>
</dbReference>
<dbReference type="InterPro" id="IPR001412">
    <property type="entry name" value="aa-tRNA-synth_I_CS"/>
</dbReference>
<sequence length="356" mass="39389">MAQGSPKLRRRKRVVEAGLRARGLLTAALRVPMVRAMRILTGLQPSGKLHVGNYFGAMEPAVKLQEEGDAFYFIANYHAMTTVRDAAELRAYTRELAVDFLACGLDPERSVFFRQSDVPEVNELAWILSTVCPISLLEKCHSYKDKVAKGFSPSHGLFAYPVLMAADILLYDSNQVPVGKDQKQHLEVTRDLAGKINEAYGEGTLVVPEPIIRESVAVVPGLDGQKMSKSYGNTLPLFGEEKPSKKLIMRIKTDSTPVEEPKPVADSLILPLFRLFADEDAYREMVARHESGGTGYGDFKKQLAEAYWDYFAPMRAKREELVSDPGFVDEVLAKGAEKARAAAAITLDRVRQAVGL</sequence>
<name>A0ABP9URG0_9BACT</name>
<dbReference type="Pfam" id="PF00579">
    <property type="entry name" value="tRNA-synt_1b"/>
    <property type="match status" value="1"/>
</dbReference>
<protein>
    <recommendedName>
        <fullName evidence="8">Tryptophan--tRNA ligase</fullName>
        <ecNumber evidence="8">6.1.1.2</ecNumber>
    </recommendedName>
    <alternativeName>
        <fullName evidence="8">Tryptophanyl-tRNA synthetase</fullName>
        <shortName evidence="8">TrpRS</shortName>
    </alternativeName>
</protein>
<comment type="catalytic activity">
    <reaction evidence="7 8">
        <text>tRNA(Trp) + L-tryptophan + ATP = L-tryptophyl-tRNA(Trp) + AMP + diphosphate + H(+)</text>
        <dbReference type="Rhea" id="RHEA:24080"/>
        <dbReference type="Rhea" id="RHEA-COMP:9671"/>
        <dbReference type="Rhea" id="RHEA-COMP:9705"/>
        <dbReference type="ChEBI" id="CHEBI:15378"/>
        <dbReference type="ChEBI" id="CHEBI:30616"/>
        <dbReference type="ChEBI" id="CHEBI:33019"/>
        <dbReference type="ChEBI" id="CHEBI:57912"/>
        <dbReference type="ChEBI" id="CHEBI:78442"/>
        <dbReference type="ChEBI" id="CHEBI:78535"/>
        <dbReference type="ChEBI" id="CHEBI:456215"/>
        <dbReference type="EC" id="6.1.1.2"/>
    </reaction>
</comment>
<keyword evidence="4 8" id="KW-0067">ATP-binding</keyword>
<keyword evidence="5 8" id="KW-0648">Protein biosynthesis</keyword>
<dbReference type="InterPro" id="IPR002306">
    <property type="entry name" value="Trp-tRNA-ligase"/>
</dbReference>
<feature type="binding site" evidence="8">
    <location>
        <begin position="44"/>
        <end position="46"/>
    </location>
    <ligand>
        <name>ATP</name>
        <dbReference type="ChEBI" id="CHEBI:30616"/>
    </ligand>
</feature>
<comment type="subunit">
    <text evidence="8">Homodimer.</text>
</comment>
<proteinExistence type="inferred from homology"/>
<comment type="similarity">
    <text evidence="1 8 9">Belongs to the class-I aminoacyl-tRNA synthetase family.</text>
</comment>
<evidence type="ECO:0000256" key="7">
    <source>
        <dbReference type="ARBA" id="ARBA00049929"/>
    </source>
</evidence>
<evidence type="ECO:0000256" key="1">
    <source>
        <dbReference type="ARBA" id="ARBA00005594"/>
    </source>
</evidence>
<reference evidence="10 11" key="1">
    <citation type="submission" date="2024-02" db="EMBL/GenBank/DDBJ databases">
        <title>Haloferula sargassicola NBRC 104335.</title>
        <authorList>
            <person name="Ichikawa N."/>
            <person name="Katano-Makiyama Y."/>
            <person name="Hidaka K."/>
        </authorList>
    </citation>
    <scope>NUCLEOTIDE SEQUENCE [LARGE SCALE GENOMIC DNA]</scope>
    <source>
        <strain evidence="10 11">NBRC 104335</strain>
    </source>
</reference>
<evidence type="ECO:0000256" key="8">
    <source>
        <dbReference type="HAMAP-Rule" id="MF_00140"/>
    </source>
</evidence>
<organism evidence="10 11">
    <name type="scientific">Haloferula sargassicola</name>
    <dbReference type="NCBI Taxonomy" id="490096"/>
    <lineage>
        <taxon>Bacteria</taxon>
        <taxon>Pseudomonadati</taxon>
        <taxon>Verrucomicrobiota</taxon>
        <taxon>Verrucomicrobiia</taxon>
        <taxon>Verrucomicrobiales</taxon>
        <taxon>Verrucomicrobiaceae</taxon>
        <taxon>Haloferula</taxon>
    </lineage>
</organism>
<feature type="binding site" evidence="8">
    <location>
        <begin position="179"/>
        <end position="181"/>
    </location>
    <ligand>
        <name>ATP</name>
        <dbReference type="ChEBI" id="CHEBI:30616"/>
    </ligand>
</feature>
<dbReference type="InterPro" id="IPR024109">
    <property type="entry name" value="Trp-tRNA-ligase_bac-type"/>
</dbReference>
<evidence type="ECO:0000256" key="3">
    <source>
        <dbReference type="ARBA" id="ARBA00022741"/>
    </source>
</evidence>